<feature type="compositionally biased region" description="Pro residues" evidence="1">
    <location>
        <begin position="101"/>
        <end position="114"/>
    </location>
</feature>
<protein>
    <submittedName>
        <fullName evidence="3 4">Uncharacterized protein LOC113512987 isoform X1</fullName>
    </submittedName>
</protein>
<dbReference type="PANTHER" id="PTHR13136">
    <property type="entry name" value="TESTIS DEVELOPMENT PROTEIN PRTD"/>
    <property type="match status" value="1"/>
</dbReference>
<dbReference type="Gene3D" id="3.40.50.1820">
    <property type="entry name" value="alpha/beta hydrolase"/>
    <property type="match status" value="1"/>
</dbReference>
<evidence type="ECO:0000313" key="3">
    <source>
        <dbReference type="RefSeq" id="XP_052749589.1"/>
    </source>
</evidence>
<evidence type="ECO:0000313" key="2">
    <source>
        <dbReference type="Proteomes" id="UP001652740"/>
    </source>
</evidence>
<dbReference type="RefSeq" id="XP_052749590.1">
    <property type="nucleotide sequence ID" value="XM_052893630.1"/>
</dbReference>
<dbReference type="GeneID" id="113512987"/>
<organism evidence="2 4">
    <name type="scientific">Galleria mellonella</name>
    <name type="common">Greater wax moth</name>
    <dbReference type="NCBI Taxonomy" id="7137"/>
    <lineage>
        <taxon>Eukaryota</taxon>
        <taxon>Metazoa</taxon>
        <taxon>Ecdysozoa</taxon>
        <taxon>Arthropoda</taxon>
        <taxon>Hexapoda</taxon>
        <taxon>Insecta</taxon>
        <taxon>Pterygota</taxon>
        <taxon>Neoptera</taxon>
        <taxon>Endopterygota</taxon>
        <taxon>Lepidoptera</taxon>
        <taxon>Glossata</taxon>
        <taxon>Ditrysia</taxon>
        <taxon>Pyraloidea</taxon>
        <taxon>Pyralidae</taxon>
        <taxon>Galleriinae</taxon>
        <taxon>Galleria</taxon>
    </lineage>
</organism>
<dbReference type="InterPro" id="IPR029058">
    <property type="entry name" value="AB_hydrolase_fold"/>
</dbReference>
<dbReference type="SUPFAM" id="SSF53474">
    <property type="entry name" value="alpha/beta-Hydrolases"/>
    <property type="match status" value="1"/>
</dbReference>
<dbReference type="PANTHER" id="PTHR13136:SF11">
    <property type="entry name" value="TESTIS-EXPRESSED PROTEIN 30"/>
    <property type="match status" value="1"/>
</dbReference>
<gene>
    <name evidence="3 4" type="primary">LOC113512987</name>
</gene>
<feature type="region of interest" description="Disordered" evidence="1">
    <location>
        <begin position="438"/>
        <end position="468"/>
    </location>
</feature>
<dbReference type="Proteomes" id="UP001652740">
    <property type="component" value="Unplaced"/>
</dbReference>
<accession>A0ABM3MEL5</accession>
<evidence type="ECO:0000256" key="1">
    <source>
        <dbReference type="SAM" id="MobiDB-lite"/>
    </source>
</evidence>
<feature type="compositionally biased region" description="Basic and acidic residues" evidence="1">
    <location>
        <begin position="454"/>
        <end position="466"/>
    </location>
</feature>
<name>A0ABM3MEL5_GALME</name>
<keyword evidence="2" id="KW-1185">Reference proteome</keyword>
<dbReference type="RefSeq" id="XP_052749589.1">
    <property type="nucleotide sequence ID" value="XM_052893629.1"/>
</dbReference>
<feature type="region of interest" description="Disordered" evidence="1">
    <location>
        <begin position="79"/>
        <end position="122"/>
    </location>
</feature>
<sequence>MATELLSPRVSNCVISNLQEMESSAENMAIDIAADSAAALHERLVAYVHAVAGGSESRSEVWVEHSYARARDGRAAGAARELLAPRPPPACDTVDVERLDPPPPEPIEPEPPAPASDDDDDGDWEARVAALAPTAAHERLAAAVAAGLRRLRLARLAGCAAPALRAEARRLRLALAPLWAAAGPVQQRPAAWLHAALLAYLPRGPRRDYDELVARLRRAVPRLAGRLLGTRAPPPAPDPLAAVGPPVSSEAGPLLVWLGGGRWARRLRALLPTRELAAPAAGGCPQRWCAATAAALRASLLDAVAEAGERPVVVGGAGAGAALVAALAGSARVRGALLLAPPLLTADGGDDTLRELRVPALLVVGSGAAQSWRGAAREAAAAAAAAAARRVLLVAAADDALRLPAAHCRRLRLPQHALDAAIADECARWVNEIAEEDATQQDKSGLHIGVEAASPERPEKAERERTAGGNRSIEIVAEGRVVTRVAGGTPLALLPPRRPAGVAAAGAGTLPLAAADIMQLPIVFADDERVAAAAAAAAAAEAEAAEAGGVRARFTRVVLAKRGRRARQLLLQRPH</sequence>
<dbReference type="InterPro" id="IPR026555">
    <property type="entry name" value="NSL3/Tex30"/>
</dbReference>
<reference evidence="3 4" key="1">
    <citation type="submission" date="2025-05" db="UniProtKB">
        <authorList>
            <consortium name="RefSeq"/>
        </authorList>
    </citation>
    <scope>IDENTIFICATION</scope>
    <source>
        <tissue evidence="3 4">Whole larvae</tissue>
    </source>
</reference>
<proteinExistence type="predicted"/>
<evidence type="ECO:0000313" key="4">
    <source>
        <dbReference type="RefSeq" id="XP_052749590.1"/>
    </source>
</evidence>